<dbReference type="NCBIfam" id="NF010047">
    <property type="entry name" value="PRK13523.1"/>
    <property type="match status" value="1"/>
</dbReference>
<comment type="caution">
    <text evidence="7">The sequence shown here is derived from an EMBL/GenBank/DDBJ whole genome shotgun (WGS) entry which is preliminary data.</text>
</comment>
<dbReference type="GO" id="GO:0010181">
    <property type="term" value="F:FMN binding"/>
    <property type="evidence" value="ECO:0007669"/>
    <property type="project" value="InterPro"/>
</dbReference>
<keyword evidence="4" id="KW-0521">NADP</keyword>
<dbReference type="Gene3D" id="3.20.20.70">
    <property type="entry name" value="Aldolase class I"/>
    <property type="match status" value="1"/>
</dbReference>
<organism evidence="7 8">
    <name type="scientific">Pontibacillus halophilus JSM 076056 = DSM 19796</name>
    <dbReference type="NCBI Taxonomy" id="1385510"/>
    <lineage>
        <taxon>Bacteria</taxon>
        <taxon>Bacillati</taxon>
        <taxon>Bacillota</taxon>
        <taxon>Bacilli</taxon>
        <taxon>Bacillales</taxon>
        <taxon>Bacillaceae</taxon>
        <taxon>Pontibacillus</taxon>
    </lineage>
</organism>
<keyword evidence="8" id="KW-1185">Reference proteome</keyword>
<keyword evidence="2" id="KW-0285">Flavoprotein</keyword>
<dbReference type="GO" id="GO:0050661">
    <property type="term" value="F:NADP binding"/>
    <property type="evidence" value="ECO:0007669"/>
    <property type="project" value="InterPro"/>
</dbReference>
<sequence>MNALFSPITFNKVTLKNRIVMSPMCMYSAEDDGLVAPFHLAHYESRAAGQAGMVMIEATAVLPEGRISHNDLGIWSDDHINGLQQINEGIHRHGARSAVQLAHAGRKANLENEIFAPSSLPFNEDYKTPTEMSKDDINRAIEAFAEGARRAKAAHFDVIELHGAHGYLINQFLSPLTNKRNDEYGGNPENRFRFLEEIITRVHETWDGPIFVRISADEYDEAGNTMDDFIYFSRKMKELGVDLIDCSTGGVVPVRPEAYPGYQVRHAETIRQEASIQTGAVGLITTGIQAEEIVRNERADLVFIARAMLRNPYWAKAAADELGYSLEAPRQYARGW</sequence>
<evidence type="ECO:0000313" key="8">
    <source>
        <dbReference type="Proteomes" id="UP000030528"/>
    </source>
</evidence>
<dbReference type="RefSeq" id="WP_026800823.1">
    <property type="nucleotide sequence ID" value="NZ_AULI01000010.1"/>
</dbReference>
<keyword evidence="5 7" id="KW-0560">Oxidoreductase</keyword>
<protein>
    <submittedName>
        <fullName evidence="7">NADPH dehydrogenase</fullName>
        <ecNumber evidence="7">1.6.99.1</ecNumber>
    </submittedName>
</protein>
<dbReference type="Pfam" id="PF00724">
    <property type="entry name" value="Oxidored_FMN"/>
    <property type="match status" value="1"/>
</dbReference>
<accession>A0A0A5GJC6</accession>
<dbReference type="SUPFAM" id="SSF51395">
    <property type="entry name" value="FMN-linked oxidoreductases"/>
    <property type="match status" value="1"/>
</dbReference>
<dbReference type="OrthoDB" id="9772736at2"/>
<dbReference type="STRING" id="1385510.GCA_000425205_02489"/>
<dbReference type="PANTHER" id="PTHR43303:SF4">
    <property type="entry name" value="NADPH DEHYDROGENASE C23G7.10C-RELATED"/>
    <property type="match status" value="1"/>
</dbReference>
<dbReference type="PANTHER" id="PTHR43303">
    <property type="entry name" value="NADPH DEHYDROGENASE C23G7.10C-RELATED"/>
    <property type="match status" value="1"/>
</dbReference>
<keyword evidence="3" id="KW-0288">FMN</keyword>
<dbReference type="eggNOG" id="COG1902">
    <property type="taxonomic scope" value="Bacteria"/>
</dbReference>
<dbReference type="InterPro" id="IPR044152">
    <property type="entry name" value="YqjM-like"/>
</dbReference>
<gene>
    <name evidence="7" type="ORF">N781_04455</name>
</gene>
<dbReference type="AlphaFoldDB" id="A0A0A5GJC6"/>
<name>A0A0A5GJC6_9BACI</name>
<evidence type="ECO:0000259" key="6">
    <source>
        <dbReference type="Pfam" id="PF00724"/>
    </source>
</evidence>
<reference evidence="7 8" key="1">
    <citation type="submission" date="2013-08" db="EMBL/GenBank/DDBJ databases">
        <authorList>
            <person name="Huang J."/>
            <person name="Wang G."/>
        </authorList>
    </citation>
    <scope>NUCLEOTIDE SEQUENCE [LARGE SCALE GENOMIC DNA]</scope>
    <source>
        <strain evidence="7 8">JSM 076056</strain>
    </source>
</reference>
<evidence type="ECO:0000256" key="3">
    <source>
        <dbReference type="ARBA" id="ARBA00022643"/>
    </source>
</evidence>
<dbReference type="EMBL" id="AVPE01000010">
    <property type="protein sequence ID" value="KGX91323.1"/>
    <property type="molecule type" value="Genomic_DNA"/>
</dbReference>
<dbReference type="InterPro" id="IPR013785">
    <property type="entry name" value="Aldolase_TIM"/>
</dbReference>
<evidence type="ECO:0000256" key="4">
    <source>
        <dbReference type="ARBA" id="ARBA00022857"/>
    </source>
</evidence>
<dbReference type="EC" id="1.6.99.1" evidence="7"/>
<dbReference type="Proteomes" id="UP000030528">
    <property type="component" value="Unassembled WGS sequence"/>
</dbReference>
<evidence type="ECO:0000313" key="7">
    <source>
        <dbReference type="EMBL" id="KGX91323.1"/>
    </source>
</evidence>
<evidence type="ECO:0000256" key="2">
    <source>
        <dbReference type="ARBA" id="ARBA00022630"/>
    </source>
</evidence>
<dbReference type="InterPro" id="IPR001155">
    <property type="entry name" value="OxRdtase_FMN_N"/>
</dbReference>
<dbReference type="CDD" id="cd02932">
    <property type="entry name" value="OYE_YqiM_FMN"/>
    <property type="match status" value="1"/>
</dbReference>
<feature type="domain" description="NADH:flavin oxidoreductase/NADH oxidase N-terminal" evidence="6">
    <location>
        <begin position="4"/>
        <end position="320"/>
    </location>
</feature>
<dbReference type="GO" id="GO:0003959">
    <property type="term" value="F:NADPH dehydrogenase activity"/>
    <property type="evidence" value="ECO:0007669"/>
    <property type="project" value="UniProtKB-EC"/>
</dbReference>
<evidence type="ECO:0000256" key="1">
    <source>
        <dbReference type="ARBA" id="ARBA00001917"/>
    </source>
</evidence>
<comment type="cofactor">
    <cofactor evidence="1">
        <name>FMN</name>
        <dbReference type="ChEBI" id="CHEBI:58210"/>
    </cofactor>
</comment>
<evidence type="ECO:0000256" key="5">
    <source>
        <dbReference type="ARBA" id="ARBA00023002"/>
    </source>
</evidence>
<proteinExistence type="predicted"/>